<keyword evidence="5" id="KW-1185">Reference proteome</keyword>
<feature type="transmembrane region" description="Helical" evidence="2">
    <location>
        <begin position="220"/>
        <end position="244"/>
    </location>
</feature>
<evidence type="ECO:0000256" key="2">
    <source>
        <dbReference type="SAM" id="Phobius"/>
    </source>
</evidence>
<accession>A0ABW5V622</accession>
<evidence type="ECO:0000313" key="4">
    <source>
        <dbReference type="EMBL" id="MFD2761416.1"/>
    </source>
</evidence>
<name>A0ABW5V622_9BACI</name>
<sequence>MINSVPELKPAARDMHDRLLDKFRIKITSALKTMLFEKGWLFYIVGFLLGRAIILSVVSPFAIAFLATIWFIQREKAAKVMLFALCGALSYSLVHGAFIALATIVFLFMAGLVKQTQKQQVLMPLIVFISTAAPRIFIYSIRDQLSSYEWMLLLVEGVLGAVLVLIFMQSIPLLSPQRYKPALKNEEIVCMIILIASILTGTIGWEVYNASIEQIFSRYFVLLLSFVGGAAIGSTVGVVAGLILSLANVANLYQMSLLAFSGLLGGLLKEGGKPGVSAGLLVGTFLVAIYADVAAVVPSLMETLMAIILFLLTPASLIKKLSRYIPGTEEYTNEQEQYLQKVRNVTAKRVEQFSDVFEALSKSFSAAEESKEDDIDDRRDTDYFLSQVTEKTCQSCFMKERCWQQQFDKTYTLMEHLKDDLADGKEPDRKSMYSFENHCVKSKKVLDAMKEEASFFEANKQLKKQVLESKQFVADQLQGVSDVMDDFANEILKERKHHEKQEMQIMNALQNMGIEVEKLDIYGLEKGNIDIEMTLSFYDYHGEGPKLIAPVLSDILNEMIVVKKEEVSPFPNGYCQLVFGSAKEYVVETGIANAAKGGGLVSGDSYRTIELGEGKHALAISDGMGNGQRANEESEETLRLLQQILQTGIPEKVAIKSINSILSLRTRDEMYATLDLAVVNLHNAFVRFLKIGSAPSFIKRGEEIIKVESSNLPMGIIQEFDVDIVGEQLKSEDILIMMSDGILDGPKHIEDTDVWLKRKIRELKTDDAQEIADLLLEEVVRTRSGAIEDDMTVVVTKVEKNAPQWASIPIYSDVQAQ</sequence>
<keyword evidence="2" id="KW-1133">Transmembrane helix</keyword>
<evidence type="ECO:0000256" key="1">
    <source>
        <dbReference type="ARBA" id="ARBA00022801"/>
    </source>
</evidence>
<feature type="transmembrane region" description="Helical" evidence="2">
    <location>
        <begin position="275"/>
        <end position="293"/>
    </location>
</feature>
<feature type="transmembrane region" description="Helical" evidence="2">
    <location>
        <begin position="250"/>
        <end position="268"/>
    </location>
</feature>
<comment type="caution">
    <text evidence="4">The sequence shown here is derived from an EMBL/GenBank/DDBJ whole genome shotgun (WGS) entry which is preliminary data.</text>
</comment>
<dbReference type="PANTHER" id="PTHR43156">
    <property type="entry name" value="STAGE II SPORULATION PROTEIN E-RELATED"/>
    <property type="match status" value="1"/>
</dbReference>
<dbReference type="EMBL" id="JBHUNA010000021">
    <property type="protein sequence ID" value="MFD2761416.1"/>
    <property type="molecule type" value="Genomic_DNA"/>
</dbReference>
<dbReference type="GO" id="GO:0004722">
    <property type="term" value="F:protein serine/threonine phosphatase activity"/>
    <property type="evidence" value="ECO:0007669"/>
    <property type="project" value="UniProtKB-EC"/>
</dbReference>
<feature type="transmembrane region" description="Helical" evidence="2">
    <location>
        <begin position="188"/>
        <end position="208"/>
    </location>
</feature>
<gene>
    <name evidence="4" type="primary">spoIIE</name>
    <name evidence="4" type="ORF">ACFSUO_10600</name>
</gene>
<dbReference type="Gene3D" id="3.60.40.10">
    <property type="entry name" value="PPM-type phosphatase domain"/>
    <property type="match status" value="1"/>
</dbReference>
<feature type="transmembrane region" description="Helical" evidence="2">
    <location>
        <begin position="82"/>
        <end position="109"/>
    </location>
</feature>
<dbReference type="RefSeq" id="WP_382393877.1">
    <property type="nucleotide sequence ID" value="NZ_JBHUNA010000021.1"/>
</dbReference>
<evidence type="ECO:0000259" key="3">
    <source>
        <dbReference type="PROSITE" id="PS51746"/>
    </source>
</evidence>
<dbReference type="InterPro" id="IPR045768">
    <property type="entry name" value="SpoIIE_N"/>
</dbReference>
<dbReference type="Pfam" id="PF07228">
    <property type="entry name" value="SpoIIE"/>
    <property type="match status" value="1"/>
</dbReference>
<dbReference type="InterPro" id="IPR036457">
    <property type="entry name" value="PPM-type-like_dom_sf"/>
</dbReference>
<keyword evidence="1 4" id="KW-0378">Hydrolase</keyword>
<dbReference type="Pfam" id="PF19732">
    <property type="entry name" value="SpoIIE_N"/>
    <property type="match status" value="1"/>
</dbReference>
<feature type="transmembrane region" description="Helical" evidence="2">
    <location>
        <begin position="40"/>
        <end position="70"/>
    </location>
</feature>
<keyword evidence="2" id="KW-0812">Transmembrane</keyword>
<feature type="transmembrane region" description="Helical" evidence="2">
    <location>
        <begin position="150"/>
        <end position="168"/>
    </location>
</feature>
<organism evidence="4 5">
    <name type="scientific">Lentibacillus juripiscarius</name>
    <dbReference type="NCBI Taxonomy" id="257446"/>
    <lineage>
        <taxon>Bacteria</taxon>
        <taxon>Bacillati</taxon>
        <taxon>Bacillota</taxon>
        <taxon>Bacilli</taxon>
        <taxon>Bacillales</taxon>
        <taxon>Bacillaceae</taxon>
        <taxon>Lentibacillus</taxon>
    </lineage>
</organism>
<dbReference type="NCBIfam" id="TIGR02865">
    <property type="entry name" value="spore_II_E"/>
    <property type="match status" value="1"/>
</dbReference>
<feature type="domain" description="PPM-type phosphatase" evidence="3">
    <location>
        <begin position="588"/>
        <end position="798"/>
    </location>
</feature>
<protein>
    <submittedName>
        <fullName evidence="4">Stage II sporulation protein E</fullName>
        <ecNumber evidence="4">3.1.3.16</ecNumber>
    </submittedName>
</protein>
<dbReference type="PROSITE" id="PS51746">
    <property type="entry name" value="PPM_2"/>
    <property type="match status" value="1"/>
</dbReference>
<dbReference type="EC" id="3.1.3.16" evidence="4"/>
<dbReference type="PANTHER" id="PTHR43156:SF2">
    <property type="entry name" value="STAGE II SPORULATION PROTEIN E"/>
    <property type="match status" value="1"/>
</dbReference>
<proteinExistence type="predicted"/>
<feature type="transmembrane region" description="Helical" evidence="2">
    <location>
        <begin position="121"/>
        <end position="138"/>
    </location>
</feature>
<dbReference type="InterPro" id="IPR052016">
    <property type="entry name" value="Bact_Sigma-Reg"/>
</dbReference>
<dbReference type="SUPFAM" id="SSF81606">
    <property type="entry name" value="PP2C-like"/>
    <property type="match status" value="1"/>
</dbReference>
<evidence type="ECO:0000313" key="5">
    <source>
        <dbReference type="Proteomes" id="UP001597502"/>
    </source>
</evidence>
<dbReference type="InterPro" id="IPR014221">
    <property type="entry name" value="SpoII_E"/>
</dbReference>
<dbReference type="Proteomes" id="UP001597502">
    <property type="component" value="Unassembled WGS sequence"/>
</dbReference>
<reference evidence="5" key="1">
    <citation type="journal article" date="2019" name="Int. J. Syst. Evol. Microbiol.">
        <title>The Global Catalogue of Microorganisms (GCM) 10K type strain sequencing project: providing services to taxonomists for standard genome sequencing and annotation.</title>
        <authorList>
            <consortium name="The Broad Institute Genomics Platform"/>
            <consortium name="The Broad Institute Genome Sequencing Center for Infectious Disease"/>
            <person name="Wu L."/>
            <person name="Ma J."/>
        </authorList>
    </citation>
    <scope>NUCLEOTIDE SEQUENCE [LARGE SCALE GENOMIC DNA]</scope>
    <source>
        <strain evidence="5">TISTR 1535</strain>
    </source>
</reference>
<dbReference type="SMART" id="SM00331">
    <property type="entry name" value="PP2C_SIG"/>
    <property type="match status" value="1"/>
</dbReference>
<dbReference type="InterPro" id="IPR001932">
    <property type="entry name" value="PPM-type_phosphatase-like_dom"/>
</dbReference>
<keyword evidence="2" id="KW-0472">Membrane</keyword>